<sequence>MATPPSAVPCFPMASPQVSSRHAGRFSASASYPYPSRAQVRATHSPCSDLVAIKPPGPTPLASHRPCSSMRRSTSPWPVLSRLLSLMHVCVEVWDGFELGDEGNEAQHTLSAPLYFARRHTQQAMRPSSCSPEEEEDLP</sequence>
<dbReference type="Gramene" id="Zm00001eb341130_T001">
    <property type="protein sequence ID" value="Zm00001eb341130_P001"/>
    <property type="gene ID" value="Zm00001eb341130"/>
</dbReference>
<organism evidence="1 2">
    <name type="scientific">Zea mays</name>
    <name type="common">Maize</name>
    <dbReference type="NCBI Taxonomy" id="4577"/>
    <lineage>
        <taxon>Eukaryota</taxon>
        <taxon>Viridiplantae</taxon>
        <taxon>Streptophyta</taxon>
        <taxon>Embryophyta</taxon>
        <taxon>Tracheophyta</taxon>
        <taxon>Spermatophyta</taxon>
        <taxon>Magnoliopsida</taxon>
        <taxon>Liliopsida</taxon>
        <taxon>Poales</taxon>
        <taxon>Poaceae</taxon>
        <taxon>PACMAD clade</taxon>
        <taxon>Panicoideae</taxon>
        <taxon>Andropogonodae</taxon>
        <taxon>Andropogoneae</taxon>
        <taxon>Tripsacinae</taxon>
        <taxon>Zea</taxon>
    </lineage>
</organism>
<dbReference type="Proteomes" id="UP000007305">
    <property type="component" value="Chromosome 8"/>
</dbReference>
<evidence type="ECO:0000313" key="2">
    <source>
        <dbReference type="Proteomes" id="UP000007305"/>
    </source>
</evidence>
<proteinExistence type="predicted"/>
<dbReference type="AlphaFoldDB" id="A0A804QK14"/>
<evidence type="ECO:0000313" key="1">
    <source>
        <dbReference type="EnsemblPlants" id="Zm00001eb341130_P001"/>
    </source>
</evidence>
<dbReference type="InParanoid" id="A0A804QK14"/>
<protein>
    <submittedName>
        <fullName evidence="1">Uncharacterized protein</fullName>
    </submittedName>
</protein>
<accession>A0A804QK14</accession>
<reference evidence="2" key="1">
    <citation type="journal article" date="2009" name="Science">
        <title>The B73 maize genome: complexity, diversity, and dynamics.</title>
        <authorList>
            <person name="Schnable P.S."/>
            <person name="Ware D."/>
            <person name="Fulton R.S."/>
            <person name="Stein J.C."/>
            <person name="Wei F."/>
            <person name="Pasternak S."/>
            <person name="Liang C."/>
            <person name="Zhang J."/>
            <person name="Fulton L."/>
            <person name="Graves T.A."/>
            <person name="Minx P."/>
            <person name="Reily A.D."/>
            <person name="Courtney L."/>
            <person name="Kruchowski S.S."/>
            <person name="Tomlinson C."/>
            <person name="Strong C."/>
            <person name="Delehaunty K."/>
            <person name="Fronick C."/>
            <person name="Courtney B."/>
            <person name="Rock S.M."/>
            <person name="Belter E."/>
            <person name="Du F."/>
            <person name="Kim K."/>
            <person name="Abbott R.M."/>
            <person name="Cotton M."/>
            <person name="Levy A."/>
            <person name="Marchetto P."/>
            <person name="Ochoa K."/>
            <person name="Jackson S.M."/>
            <person name="Gillam B."/>
            <person name="Chen W."/>
            <person name="Yan L."/>
            <person name="Higginbotham J."/>
            <person name="Cardenas M."/>
            <person name="Waligorski J."/>
            <person name="Applebaum E."/>
            <person name="Phelps L."/>
            <person name="Falcone J."/>
            <person name="Kanchi K."/>
            <person name="Thane T."/>
            <person name="Scimone A."/>
            <person name="Thane N."/>
            <person name="Henke J."/>
            <person name="Wang T."/>
            <person name="Ruppert J."/>
            <person name="Shah N."/>
            <person name="Rotter K."/>
            <person name="Hodges J."/>
            <person name="Ingenthron E."/>
            <person name="Cordes M."/>
            <person name="Kohlberg S."/>
            <person name="Sgro J."/>
            <person name="Delgado B."/>
            <person name="Mead K."/>
            <person name="Chinwalla A."/>
            <person name="Leonard S."/>
            <person name="Crouse K."/>
            <person name="Collura K."/>
            <person name="Kudrna D."/>
            <person name="Currie J."/>
            <person name="He R."/>
            <person name="Angelova A."/>
            <person name="Rajasekar S."/>
            <person name="Mueller T."/>
            <person name="Lomeli R."/>
            <person name="Scara G."/>
            <person name="Ko A."/>
            <person name="Delaney K."/>
            <person name="Wissotski M."/>
            <person name="Lopez G."/>
            <person name="Campos D."/>
            <person name="Braidotti M."/>
            <person name="Ashley E."/>
            <person name="Golser W."/>
            <person name="Kim H."/>
            <person name="Lee S."/>
            <person name="Lin J."/>
            <person name="Dujmic Z."/>
            <person name="Kim W."/>
            <person name="Talag J."/>
            <person name="Zuccolo A."/>
            <person name="Fan C."/>
            <person name="Sebastian A."/>
            <person name="Kramer M."/>
            <person name="Spiegel L."/>
            <person name="Nascimento L."/>
            <person name="Zutavern T."/>
            <person name="Miller B."/>
            <person name="Ambroise C."/>
            <person name="Muller S."/>
            <person name="Spooner W."/>
            <person name="Narechania A."/>
            <person name="Ren L."/>
            <person name="Wei S."/>
            <person name="Kumari S."/>
            <person name="Faga B."/>
            <person name="Levy M.J."/>
            <person name="McMahan L."/>
            <person name="Van Buren P."/>
            <person name="Vaughn M.W."/>
            <person name="Ying K."/>
            <person name="Yeh C.-T."/>
            <person name="Emrich S.J."/>
            <person name="Jia Y."/>
            <person name="Kalyanaraman A."/>
            <person name="Hsia A.-P."/>
            <person name="Barbazuk W.B."/>
            <person name="Baucom R.S."/>
            <person name="Brutnell T.P."/>
            <person name="Carpita N.C."/>
            <person name="Chaparro C."/>
            <person name="Chia J.-M."/>
            <person name="Deragon J.-M."/>
            <person name="Estill J.C."/>
            <person name="Fu Y."/>
            <person name="Jeddeloh J.A."/>
            <person name="Han Y."/>
            <person name="Lee H."/>
            <person name="Li P."/>
            <person name="Lisch D.R."/>
            <person name="Liu S."/>
            <person name="Liu Z."/>
            <person name="Nagel D.H."/>
            <person name="McCann M.C."/>
            <person name="SanMiguel P."/>
            <person name="Myers A.M."/>
            <person name="Nettleton D."/>
            <person name="Nguyen J."/>
            <person name="Penning B.W."/>
            <person name="Ponnala L."/>
            <person name="Schneider K.L."/>
            <person name="Schwartz D.C."/>
            <person name="Sharma A."/>
            <person name="Soderlund C."/>
            <person name="Springer N.M."/>
            <person name="Sun Q."/>
            <person name="Wang H."/>
            <person name="Waterman M."/>
            <person name="Westerman R."/>
            <person name="Wolfgruber T.K."/>
            <person name="Yang L."/>
            <person name="Yu Y."/>
            <person name="Zhang L."/>
            <person name="Zhou S."/>
            <person name="Zhu Q."/>
            <person name="Bennetzen J.L."/>
            <person name="Dawe R.K."/>
            <person name="Jiang J."/>
            <person name="Jiang N."/>
            <person name="Presting G.G."/>
            <person name="Wessler S.R."/>
            <person name="Aluru S."/>
            <person name="Martienssen R.A."/>
            <person name="Clifton S.W."/>
            <person name="McCombie W.R."/>
            <person name="Wing R.A."/>
            <person name="Wilson R.K."/>
        </authorList>
    </citation>
    <scope>NUCLEOTIDE SEQUENCE [LARGE SCALE GENOMIC DNA]</scope>
    <source>
        <strain evidence="2">cv. B73</strain>
    </source>
</reference>
<reference evidence="1" key="3">
    <citation type="submission" date="2021-05" db="UniProtKB">
        <authorList>
            <consortium name="EnsemblPlants"/>
        </authorList>
    </citation>
    <scope>IDENTIFICATION</scope>
    <source>
        <strain evidence="1">cv. B73</strain>
    </source>
</reference>
<name>A0A804QK14_MAIZE</name>
<dbReference type="EnsemblPlants" id="Zm00001eb341130_T001">
    <property type="protein sequence ID" value="Zm00001eb341130_P001"/>
    <property type="gene ID" value="Zm00001eb341130"/>
</dbReference>
<keyword evidence="2" id="KW-1185">Reference proteome</keyword>
<reference evidence="1" key="2">
    <citation type="submission" date="2019-07" db="EMBL/GenBank/DDBJ databases">
        <authorList>
            <person name="Seetharam A."/>
            <person name="Woodhouse M."/>
            <person name="Cannon E."/>
        </authorList>
    </citation>
    <scope>NUCLEOTIDE SEQUENCE [LARGE SCALE GENOMIC DNA]</scope>
    <source>
        <strain evidence="1">cv. B73</strain>
    </source>
</reference>